<sequence>MKKVVLITGASAGMGMETAKLLVQNGYIVYGAARRVDKMLKIRKLGVKVLQMDVTDEDSVKNGVAELIAAEGRIDVLINNAGFGSYGAIEDVSIREATYQLDVNLFGAARLIQLVLPYMREQQSGKIVNISSVGGKMATPLGGWYHASKFALEGLSDSLRNEVKPFGIDVIVIEPGGVKSEWGEIAFTSLMKVSGHTAYKTMANKFANAFKATEGKNPEPIIIAELIRKAIEARKPKARYIAGYMARPAIFMKNLLSDSLMDKVIMSQVN</sequence>
<evidence type="ECO:0000313" key="4">
    <source>
        <dbReference type="EMBL" id="QIP17679.1"/>
    </source>
</evidence>
<dbReference type="CDD" id="cd05374">
    <property type="entry name" value="17beta-HSD-like_SDR_c"/>
    <property type="match status" value="1"/>
</dbReference>
<dbReference type="PANTHER" id="PTHR44169">
    <property type="entry name" value="NADPH-DEPENDENT 1-ACYLDIHYDROXYACETONE PHOSPHATE REDUCTASE"/>
    <property type="match status" value="1"/>
</dbReference>
<dbReference type="EMBL" id="CP050063">
    <property type="protein sequence ID" value="QIP17679.1"/>
    <property type="molecule type" value="Genomic_DNA"/>
</dbReference>
<dbReference type="GO" id="GO:0016491">
    <property type="term" value="F:oxidoreductase activity"/>
    <property type="evidence" value="ECO:0007669"/>
    <property type="project" value="UniProtKB-KW"/>
</dbReference>
<dbReference type="AlphaFoldDB" id="A0A6G9AZB3"/>
<dbReference type="Pfam" id="PF00106">
    <property type="entry name" value="adh_short"/>
    <property type="match status" value="1"/>
</dbReference>
<evidence type="ECO:0000256" key="1">
    <source>
        <dbReference type="ARBA" id="ARBA00006484"/>
    </source>
</evidence>
<dbReference type="NCBIfam" id="NF004826">
    <property type="entry name" value="PRK06182.1"/>
    <property type="match status" value="1"/>
</dbReference>
<dbReference type="Proteomes" id="UP000501802">
    <property type="component" value="Chromosome"/>
</dbReference>
<dbReference type="InterPro" id="IPR002347">
    <property type="entry name" value="SDR_fam"/>
</dbReference>
<dbReference type="InterPro" id="IPR036291">
    <property type="entry name" value="NAD(P)-bd_dom_sf"/>
</dbReference>
<evidence type="ECO:0000313" key="5">
    <source>
        <dbReference type="Proteomes" id="UP000501802"/>
    </source>
</evidence>
<dbReference type="KEGG" id="spib:G8759_05590"/>
<dbReference type="PRINTS" id="PR00080">
    <property type="entry name" value="SDRFAMILY"/>
</dbReference>
<evidence type="ECO:0000256" key="2">
    <source>
        <dbReference type="ARBA" id="ARBA00023002"/>
    </source>
</evidence>
<dbReference type="PRINTS" id="PR00081">
    <property type="entry name" value="GDHRDH"/>
</dbReference>
<evidence type="ECO:0000256" key="3">
    <source>
        <dbReference type="RuleBase" id="RU000363"/>
    </source>
</evidence>
<dbReference type="Gene3D" id="3.40.50.720">
    <property type="entry name" value="NAD(P)-binding Rossmann-like Domain"/>
    <property type="match status" value="1"/>
</dbReference>
<gene>
    <name evidence="4" type="ORF">G8759_05590</name>
</gene>
<accession>A0A6G9AZB3</accession>
<keyword evidence="2" id="KW-0560">Oxidoreductase</keyword>
<protein>
    <submittedName>
        <fullName evidence="4">SDR family NAD(P)-dependent oxidoreductase</fullName>
    </submittedName>
</protein>
<keyword evidence="5" id="KW-1185">Reference proteome</keyword>
<reference evidence="4 5" key="1">
    <citation type="submission" date="2020-03" db="EMBL/GenBank/DDBJ databases">
        <authorList>
            <person name="Kim M.K."/>
        </authorList>
    </citation>
    <scope>NUCLEOTIDE SEQUENCE [LARGE SCALE GENOMIC DNA]</scope>
    <source>
        <strain evidence="4 5">BT328</strain>
    </source>
</reference>
<proteinExistence type="inferred from homology"/>
<comment type="similarity">
    <text evidence="1 3">Belongs to the short-chain dehydrogenases/reductases (SDR) family.</text>
</comment>
<organism evidence="4 5">
    <name type="scientific">Spirosoma aureum</name>
    <dbReference type="NCBI Taxonomy" id="2692134"/>
    <lineage>
        <taxon>Bacteria</taxon>
        <taxon>Pseudomonadati</taxon>
        <taxon>Bacteroidota</taxon>
        <taxon>Cytophagia</taxon>
        <taxon>Cytophagales</taxon>
        <taxon>Cytophagaceae</taxon>
        <taxon>Spirosoma</taxon>
    </lineage>
</organism>
<dbReference type="PANTHER" id="PTHR44169:SF6">
    <property type="entry name" value="NADPH-DEPENDENT 1-ACYLDIHYDROXYACETONE PHOSPHATE REDUCTASE"/>
    <property type="match status" value="1"/>
</dbReference>
<dbReference type="SUPFAM" id="SSF51735">
    <property type="entry name" value="NAD(P)-binding Rossmann-fold domains"/>
    <property type="match status" value="1"/>
</dbReference>
<name>A0A6G9AZB3_9BACT</name>